<dbReference type="Proteomes" id="UP000522688">
    <property type="component" value="Unassembled WGS sequence"/>
</dbReference>
<dbReference type="SUPFAM" id="SSF50129">
    <property type="entry name" value="GroES-like"/>
    <property type="match status" value="1"/>
</dbReference>
<evidence type="ECO:0000313" key="11">
    <source>
        <dbReference type="Proteomes" id="UP000522688"/>
    </source>
</evidence>
<evidence type="ECO:0000256" key="3">
    <source>
        <dbReference type="ARBA" id="ARBA00022723"/>
    </source>
</evidence>
<gene>
    <name evidence="9" type="ORF">FB463_002589</name>
    <name evidence="8" type="ORF">FFA01_15720</name>
</gene>
<accession>A0A7W3JK64</accession>
<dbReference type="PANTHER" id="PTHR43161:SF9">
    <property type="entry name" value="SORBITOL DEHYDROGENASE"/>
    <property type="match status" value="1"/>
</dbReference>
<dbReference type="InterPro" id="IPR020843">
    <property type="entry name" value="ER"/>
</dbReference>
<dbReference type="GO" id="GO:0008270">
    <property type="term" value="F:zinc ion binding"/>
    <property type="evidence" value="ECO:0007669"/>
    <property type="project" value="InterPro"/>
</dbReference>
<keyword evidence="3 6" id="KW-0479">Metal-binding</keyword>
<dbReference type="GO" id="GO:0016616">
    <property type="term" value="F:oxidoreductase activity, acting on the CH-OH group of donors, NAD or NADP as acceptor"/>
    <property type="evidence" value="ECO:0007669"/>
    <property type="project" value="InterPro"/>
</dbReference>
<dbReference type="InterPro" id="IPR002328">
    <property type="entry name" value="ADH_Zn_CS"/>
</dbReference>
<dbReference type="Gene3D" id="3.40.50.720">
    <property type="entry name" value="NAD(P)-binding Rossmann-like Domain"/>
    <property type="match status" value="1"/>
</dbReference>
<evidence type="ECO:0000256" key="5">
    <source>
        <dbReference type="ARBA" id="ARBA00023002"/>
    </source>
</evidence>
<evidence type="ECO:0000256" key="6">
    <source>
        <dbReference type="RuleBase" id="RU361277"/>
    </source>
</evidence>
<reference evidence="9 11" key="2">
    <citation type="submission" date="2020-07" db="EMBL/GenBank/DDBJ databases">
        <title>Sequencing the genomes of 1000 actinobacteria strains.</title>
        <authorList>
            <person name="Klenk H.-P."/>
        </authorList>
    </citation>
    <scope>NUCLEOTIDE SEQUENCE [LARGE SCALE GENOMIC DNA]</scope>
    <source>
        <strain evidence="9 11">DSM 10309</strain>
    </source>
</reference>
<dbReference type="SUPFAM" id="SSF51735">
    <property type="entry name" value="NAD(P)-binding Rossmann-fold domains"/>
    <property type="match status" value="1"/>
</dbReference>
<reference evidence="8 10" key="1">
    <citation type="submission" date="2019-07" db="EMBL/GenBank/DDBJ databases">
        <title>Whole genome shotgun sequence of Frigoribacterium faeni NBRC 103066.</title>
        <authorList>
            <person name="Hosoyama A."/>
            <person name="Uohara A."/>
            <person name="Ohji S."/>
            <person name="Ichikawa N."/>
        </authorList>
    </citation>
    <scope>NUCLEOTIDE SEQUENCE [LARGE SCALE GENOMIC DNA]</scope>
    <source>
        <strain evidence="8 10">NBRC 103066</strain>
    </source>
</reference>
<evidence type="ECO:0000256" key="1">
    <source>
        <dbReference type="ARBA" id="ARBA00001947"/>
    </source>
</evidence>
<evidence type="ECO:0000313" key="8">
    <source>
        <dbReference type="EMBL" id="GEK83263.1"/>
    </source>
</evidence>
<dbReference type="InterPro" id="IPR013785">
    <property type="entry name" value="Aldolase_TIM"/>
</dbReference>
<dbReference type="InterPro" id="IPR013149">
    <property type="entry name" value="ADH-like_C"/>
</dbReference>
<dbReference type="PROSITE" id="PS00059">
    <property type="entry name" value="ADH_ZINC"/>
    <property type="match status" value="1"/>
</dbReference>
<proteinExistence type="inferred from homology"/>
<keyword evidence="10" id="KW-1185">Reference proteome</keyword>
<dbReference type="InterPro" id="IPR011060">
    <property type="entry name" value="RibuloseP-bd_barrel"/>
</dbReference>
<keyword evidence="4 6" id="KW-0862">Zinc</keyword>
<dbReference type="Pfam" id="PF00107">
    <property type="entry name" value="ADH_zinc_N"/>
    <property type="match status" value="1"/>
</dbReference>
<dbReference type="Gene3D" id="3.90.180.10">
    <property type="entry name" value="Medium-chain alcohol dehydrogenases, catalytic domain"/>
    <property type="match status" value="1"/>
</dbReference>
<dbReference type="AlphaFoldDB" id="A0A7W3JK64"/>
<dbReference type="Proteomes" id="UP000321154">
    <property type="component" value="Unassembled WGS sequence"/>
</dbReference>
<organism evidence="9 11">
    <name type="scientific">Frigoribacterium faeni</name>
    <dbReference type="NCBI Taxonomy" id="145483"/>
    <lineage>
        <taxon>Bacteria</taxon>
        <taxon>Bacillati</taxon>
        <taxon>Actinomycetota</taxon>
        <taxon>Actinomycetes</taxon>
        <taxon>Micrococcales</taxon>
        <taxon>Microbacteriaceae</taxon>
        <taxon>Frigoribacterium</taxon>
    </lineage>
</organism>
<comment type="caution">
    <text evidence="9">The sequence shown here is derived from an EMBL/GenBank/DDBJ whole genome shotgun (WGS) entry which is preliminary data.</text>
</comment>
<evidence type="ECO:0000256" key="2">
    <source>
        <dbReference type="ARBA" id="ARBA00008072"/>
    </source>
</evidence>
<protein>
    <submittedName>
        <fullName evidence="9">2-desacetyl-2-hydroxyethyl bacteriochlorophyllide A dehydrogenase</fullName>
    </submittedName>
</protein>
<dbReference type="InterPro" id="IPR011032">
    <property type="entry name" value="GroES-like_sf"/>
</dbReference>
<feature type="domain" description="Enoyl reductase (ER)" evidence="7">
    <location>
        <begin position="256"/>
        <end position="580"/>
    </location>
</feature>
<dbReference type="InterPro" id="IPR036291">
    <property type="entry name" value="NAD(P)-bd_dom_sf"/>
</dbReference>
<dbReference type="CDD" id="cd05285">
    <property type="entry name" value="sorbitol_DH"/>
    <property type="match status" value="1"/>
</dbReference>
<dbReference type="SMART" id="SM00829">
    <property type="entry name" value="PKS_ER"/>
    <property type="match status" value="1"/>
</dbReference>
<keyword evidence="5" id="KW-0560">Oxidoreductase</keyword>
<evidence type="ECO:0000313" key="9">
    <source>
        <dbReference type="EMBL" id="MBA8814323.1"/>
    </source>
</evidence>
<name>A0A7W3JK64_9MICO</name>
<dbReference type="SUPFAM" id="SSF51366">
    <property type="entry name" value="Ribulose-phoshate binding barrel"/>
    <property type="match status" value="1"/>
</dbReference>
<comment type="similarity">
    <text evidence="2 6">Belongs to the zinc-containing alcohol dehydrogenase family.</text>
</comment>
<sequence>MTAAISTDGASFAVAAWSEVVAARGVVVAGSLYAAPAGSRVDAARALARAGRAVHVDLIVDPSGQHRGVTPVELAEVLSGVPEARVDVHLIPTAPGTNPATTTTAAAREIDAVLAGLDPSRLDHVTVDRGTLQRQASALERFRDRGGAVWLEIPCEDPATDVPDVDGLLVMLISSGTRHDADPASLDKIAPLAARLPVGVDGGVTPTIAGAAALAGARRIVSGRALLSLRTPNPHPKGITMSQNLPDSMRTSVLEGAKTLTIEDRPLPQAGPGDVLVRVAAVGVCGSDVHYFRHGRIGDFVVDGPLVLGHELSGVIAAVGAGVDEARIGQRVAIEPQKPCHRCRECLAGHYNLCPNMEFYATPPIDGAFTGYVTIESAFAHAVPDSISDEAAALLEPLSVAITTMRKAHVVPGSRVLIAGAGPIGIICAQTARAFGASEVIVSDLVPERRERALGYGATQVVDPAEVDVATAGFDVDAFVDASGAPRAVFAGIQAVRPAGYAVLVGLGNSEMTLPVEHIQNKEVWVTGIFRYTDTWPAGIHLVESGQVDLDSLVTGRFDLDHVEEALESDLDPASLKSIVYPHQ</sequence>
<dbReference type="PANTHER" id="PTHR43161">
    <property type="entry name" value="SORBITOL DEHYDROGENASE"/>
    <property type="match status" value="1"/>
</dbReference>
<dbReference type="Pfam" id="PF08240">
    <property type="entry name" value="ADH_N"/>
    <property type="match status" value="1"/>
</dbReference>
<dbReference type="Gene3D" id="3.20.20.70">
    <property type="entry name" value="Aldolase class I"/>
    <property type="match status" value="1"/>
</dbReference>
<comment type="cofactor">
    <cofactor evidence="1 6">
        <name>Zn(2+)</name>
        <dbReference type="ChEBI" id="CHEBI:29105"/>
    </cofactor>
</comment>
<dbReference type="InterPro" id="IPR045306">
    <property type="entry name" value="SDH-like"/>
</dbReference>
<dbReference type="EMBL" id="BJUV01000013">
    <property type="protein sequence ID" value="GEK83263.1"/>
    <property type="molecule type" value="Genomic_DNA"/>
</dbReference>
<evidence type="ECO:0000313" key="10">
    <source>
        <dbReference type="Proteomes" id="UP000321154"/>
    </source>
</evidence>
<dbReference type="EMBL" id="JACGWW010000003">
    <property type="protein sequence ID" value="MBA8814323.1"/>
    <property type="molecule type" value="Genomic_DNA"/>
</dbReference>
<evidence type="ECO:0000259" key="7">
    <source>
        <dbReference type="SMART" id="SM00829"/>
    </source>
</evidence>
<evidence type="ECO:0000256" key="4">
    <source>
        <dbReference type="ARBA" id="ARBA00022833"/>
    </source>
</evidence>
<dbReference type="InterPro" id="IPR013154">
    <property type="entry name" value="ADH-like_N"/>
</dbReference>